<keyword evidence="2" id="KW-1185">Reference proteome</keyword>
<name>A0AAX6MUT3_9PEZI</name>
<organism evidence="1 2">
    <name type="scientific">Daldinia eschscholtzii</name>
    <dbReference type="NCBI Taxonomy" id="292717"/>
    <lineage>
        <taxon>Eukaryota</taxon>
        <taxon>Fungi</taxon>
        <taxon>Dikarya</taxon>
        <taxon>Ascomycota</taxon>
        <taxon>Pezizomycotina</taxon>
        <taxon>Sordariomycetes</taxon>
        <taxon>Xylariomycetidae</taxon>
        <taxon>Xylariales</taxon>
        <taxon>Hypoxylaceae</taxon>
        <taxon>Daldinia</taxon>
    </lineage>
</organism>
<evidence type="ECO:0000313" key="2">
    <source>
        <dbReference type="Proteomes" id="UP001369815"/>
    </source>
</evidence>
<comment type="caution">
    <text evidence="1">The sequence shown here is derived from an EMBL/GenBank/DDBJ whole genome shotgun (WGS) entry which is preliminary data.</text>
</comment>
<dbReference type="AlphaFoldDB" id="A0AAX6MUT3"/>
<dbReference type="EMBL" id="JBANMG010000002">
    <property type="protein sequence ID" value="KAK6956157.1"/>
    <property type="molecule type" value="Genomic_DNA"/>
</dbReference>
<dbReference type="Proteomes" id="UP001369815">
    <property type="component" value="Unassembled WGS sequence"/>
</dbReference>
<protein>
    <submittedName>
        <fullName evidence="1">Uncharacterized protein</fullName>
    </submittedName>
</protein>
<gene>
    <name evidence="1" type="ORF">Daesc_001430</name>
</gene>
<reference evidence="1 2" key="1">
    <citation type="journal article" date="2024" name="Front Chem Biol">
        <title>Unveiling the potential of Daldinia eschscholtzii MFLUCC 19-0629 through bioactivity and bioinformatics studies for enhanced sustainable agriculture production.</title>
        <authorList>
            <person name="Brooks S."/>
            <person name="Weaver J.A."/>
            <person name="Klomchit A."/>
            <person name="Alharthi S.A."/>
            <person name="Onlamun T."/>
            <person name="Nurani R."/>
            <person name="Vong T.K."/>
            <person name="Alberti F."/>
            <person name="Greco C."/>
        </authorList>
    </citation>
    <scope>NUCLEOTIDE SEQUENCE [LARGE SCALE GENOMIC DNA]</scope>
    <source>
        <strain evidence="1">MFLUCC 19-0629</strain>
    </source>
</reference>
<evidence type="ECO:0000313" key="1">
    <source>
        <dbReference type="EMBL" id="KAK6956157.1"/>
    </source>
</evidence>
<accession>A0AAX6MUT3</accession>
<sequence>METPGDTFPLSQNTITKSNFVELFTFAGRIMEPLNQNENHPELGKRVKREDVVSNTKVERKRTKLEGVVNGTQSEISTQPTQYAFSSAKLSLFTTHRNAPSLISNEQEASSQHQDELLPHLAFEDLCRAAVETGKFDIIKEASIVTSTDTLAVMLSILRKVANQREGTKKSRSDPVMCLTIHVVGNIIFMEILNSNSADGKDLKAATVHLAKHGPQWCWDPTAYESPSAPQMLNTYKRVVSYELGGIKMVVEDSNQILESSHKCEGFDVEDLLVKDGHT</sequence>
<proteinExistence type="predicted"/>